<dbReference type="EMBL" id="CAJGYO010000002">
    <property type="protein sequence ID" value="CAD6211164.1"/>
    <property type="molecule type" value="Genomic_DNA"/>
</dbReference>
<dbReference type="Proteomes" id="UP000604825">
    <property type="component" value="Unassembled WGS sequence"/>
</dbReference>
<organism evidence="3 4">
    <name type="scientific">Miscanthus lutarioriparius</name>
    <dbReference type="NCBI Taxonomy" id="422564"/>
    <lineage>
        <taxon>Eukaryota</taxon>
        <taxon>Viridiplantae</taxon>
        <taxon>Streptophyta</taxon>
        <taxon>Embryophyta</taxon>
        <taxon>Tracheophyta</taxon>
        <taxon>Spermatophyta</taxon>
        <taxon>Magnoliopsida</taxon>
        <taxon>Liliopsida</taxon>
        <taxon>Poales</taxon>
        <taxon>Poaceae</taxon>
        <taxon>PACMAD clade</taxon>
        <taxon>Panicoideae</taxon>
        <taxon>Andropogonodae</taxon>
        <taxon>Andropogoneae</taxon>
        <taxon>Saccharinae</taxon>
        <taxon>Miscanthus</taxon>
    </lineage>
</organism>
<protein>
    <recommendedName>
        <fullName evidence="2">CWZF3/5/7 THD domain-containing protein</fullName>
    </recommendedName>
</protein>
<dbReference type="InterPro" id="IPR056406">
    <property type="entry name" value="THD_CWZF3/5/7"/>
</dbReference>
<feature type="domain" description="CWZF3/5/7 THD" evidence="2">
    <location>
        <begin position="460"/>
        <end position="568"/>
    </location>
</feature>
<evidence type="ECO:0000256" key="1">
    <source>
        <dbReference type="SAM" id="MobiDB-lite"/>
    </source>
</evidence>
<sequence length="631" mass="70719">MMNTNNENGFEVGFARKEIPASVKHGQLYMQPTSSVATMNADPVPAPVVIKDHWQCLHMINEHLTFCELSVTRPGMNRCDISEDETTEALNALFAIPATATTFSSGSPHTAGTGTATSSAYNISGQFERSRKRKNAPSNGKDLAESSYHTPSLTPSMSNQQYPIRDERTTDDTRYSSERDSVSKHGPRPVSKSADLISEKLKPKHKNHSSYSDEGGIMERTKAHPKVKTKIGIDQDEQKTYKKTKIEDWHQIDRGQDHMCDSDGVEVPDEPKFLLAKAKTMKGSHETSDMSLRKENIASRYDLLENVKNVNALDVPFHSEKKEHPSGDKKDFNMEGRSPLPDQHSFDRMATALNTESGPVQHESKNIDKGSGTAQRLRMSFKKEKLHLRIDNQDIQNPVNQVVNFPLKEGKQKVCPTSVKSDSLKMKAKLVRFNVETGVQHGTVKQATSSILGTSPTRMNKGQELESTGLYFEAALKFLHVAFLLETPSFDISRPGDGARSMKMYSETAKLCNFCAYEYERCKKMAAAALAYKCVEVAYLKAAYYKHRSASKDRQELQAAVQIARAISVYFYSGKQMNLLRLILQHPLLVTGIQFLIGGSTGQRRLLAISWYYRISVSPHVVSLYQYVDWS</sequence>
<gene>
    <name evidence="3" type="ORF">NCGR_LOCUS7167</name>
</gene>
<feature type="compositionally biased region" description="Basic and acidic residues" evidence="1">
    <location>
        <begin position="164"/>
        <end position="183"/>
    </location>
</feature>
<keyword evidence="4" id="KW-1185">Reference proteome</keyword>
<dbReference type="Pfam" id="PF24756">
    <property type="entry name" value="THD_CWZF3-5-7"/>
    <property type="match status" value="1"/>
</dbReference>
<dbReference type="AlphaFoldDB" id="A0A811MVI5"/>
<dbReference type="PANTHER" id="PTHR46524:SF7">
    <property type="entry name" value="CW-TYPE ZINC FINGER"/>
    <property type="match status" value="1"/>
</dbReference>
<dbReference type="InterPro" id="IPR055300">
    <property type="entry name" value="CWZF3/5/7"/>
</dbReference>
<feature type="compositionally biased region" description="Low complexity" evidence="1">
    <location>
        <begin position="104"/>
        <end position="120"/>
    </location>
</feature>
<reference evidence="3" key="1">
    <citation type="submission" date="2020-10" db="EMBL/GenBank/DDBJ databases">
        <authorList>
            <person name="Han B."/>
            <person name="Lu T."/>
            <person name="Zhao Q."/>
            <person name="Huang X."/>
            <person name="Zhao Y."/>
        </authorList>
    </citation>
    <scope>NUCLEOTIDE SEQUENCE</scope>
</reference>
<comment type="caution">
    <text evidence="3">The sequence shown here is derived from an EMBL/GenBank/DDBJ whole genome shotgun (WGS) entry which is preliminary data.</text>
</comment>
<accession>A0A811MVI5</accession>
<proteinExistence type="predicted"/>
<name>A0A811MVI5_9POAL</name>
<dbReference type="OrthoDB" id="757982at2759"/>
<feature type="region of interest" description="Disordered" evidence="1">
    <location>
        <begin position="101"/>
        <end position="219"/>
    </location>
</feature>
<evidence type="ECO:0000313" key="4">
    <source>
        <dbReference type="Proteomes" id="UP000604825"/>
    </source>
</evidence>
<evidence type="ECO:0000313" key="3">
    <source>
        <dbReference type="EMBL" id="CAD6211164.1"/>
    </source>
</evidence>
<feature type="compositionally biased region" description="Polar residues" evidence="1">
    <location>
        <begin position="147"/>
        <end position="162"/>
    </location>
</feature>
<dbReference type="PANTHER" id="PTHR46524">
    <property type="entry name" value="CW-TYPE ZINC FINGER"/>
    <property type="match status" value="1"/>
</dbReference>
<evidence type="ECO:0000259" key="2">
    <source>
        <dbReference type="Pfam" id="PF24756"/>
    </source>
</evidence>